<proteinExistence type="predicted"/>
<dbReference type="InterPro" id="IPR050828">
    <property type="entry name" value="C-type_lectin/matrix_domain"/>
</dbReference>
<comment type="subcellular location">
    <subcellularLocation>
        <location evidence="1">Cell membrane</location>
        <topology evidence="1">Single-pass type II membrane protein</topology>
    </subcellularLocation>
</comment>
<gene>
    <name evidence="6" type="primary">LOC107117327</name>
</gene>
<dbReference type="Pfam" id="PF00059">
    <property type="entry name" value="Lectin_C"/>
    <property type="match status" value="1"/>
</dbReference>
<dbReference type="SMART" id="SM00034">
    <property type="entry name" value="CLECT"/>
    <property type="match status" value="1"/>
</dbReference>
<dbReference type="InterPro" id="IPR016186">
    <property type="entry name" value="C-type_lectin-like/link_sf"/>
</dbReference>
<keyword evidence="2" id="KW-0430">Lectin</keyword>
<dbReference type="InterPro" id="IPR033992">
    <property type="entry name" value="NKR-like_CTLD"/>
</dbReference>
<keyword evidence="3" id="KW-1133">Transmembrane helix</keyword>
<accession>A0ABM1KMH1</accession>
<keyword evidence="3" id="KW-0812">Transmembrane</keyword>
<dbReference type="SUPFAM" id="SSF56436">
    <property type="entry name" value="C-type lectin-like"/>
    <property type="match status" value="1"/>
</dbReference>
<dbReference type="Proteomes" id="UP000694871">
    <property type="component" value="Unplaced"/>
</dbReference>
<dbReference type="Gene3D" id="3.10.100.10">
    <property type="entry name" value="Mannose-Binding Protein A, subunit A"/>
    <property type="match status" value="1"/>
</dbReference>
<evidence type="ECO:0000259" key="4">
    <source>
        <dbReference type="PROSITE" id="PS50041"/>
    </source>
</evidence>
<feature type="transmembrane region" description="Helical" evidence="3">
    <location>
        <begin position="23"/>
        <end position="44"/>
    </location>
</feature>
<evidence type="ECO:0000256" key="3">
    <source>
        <dbReference type="SAM" id="Phobius"/>
    </source>
</evidence>
<feature type="non-terminal residue" evidence="6">
    <location>
        <position position="1"/>
    </location>
</feature>
<evidence type="ECO:0000313" key="6">
    <source>
        <dbReference type="RefSeq" id="XP_015274908.1"/>
    </source>
</evidence>
<name>A0ABM1KMH1_GEKJA</name>
<dbReference type="PANTHER" id="PTHR45710">
    <property type="entry name" value="C-TYPE LECTIN DOMAIN-CONTAINING PROTEIN 180"/>
    <property type="match status" value="1"/>
</dbReference>
<evidence type="ECO:0000313" key="5">
    <source>
        <dbReference type="Proteomes" id="UP000694871"/>
    </source>
</evidence>
<feature type="domain" description="C-type lectin" evidence="4">
    <location>
        <begin position="71"/>
        <end position="173"/>
    </location>
</feature>
<dbReference type="PROSITE" id="PS50041">
    <property type="entry name" value="C_TYPE_LECTIN_2"/>
    <property type="match status" value="1"/>
</dbReference>
<keyword evidence="3" id="KW-0472">Membrane</keyword>
<dbReference type="PANTHER" id="PTHR45710:SF8">
    <property type="entry name" value="RERATING FAMILY MEMBER 4"/>
    <property type="match status" value="1"/>
</dbReference>
<evidence type="ECO:0000256" key="1">
    <source>
        <dbReference type="ARBA" id="ARBA00004401"/>
    </source>
</evidence>
<evidence type="ECO:0000256" key="2">
    <source>
        <dbReference type="ARBA" id="ARBA00022734"/>
    </source>
</evidence>
<dbReference type="RefSeq" id="XP_015274908.1">
    <property type="nucleotide sequence ID" value="XM_015419422.1"/>
</dbReference>
<dbReference type="GeneID" id="107117327"/>
<sequence length="186" mass="20947">CDLSVGKIKKWLSNERVVKRVAFLYRVVILFLLIGIGALVFIGAKQIEQLGRSLVSPPQCGPPCPRYWIGYEGKCYYFSREKRDWVSSKHYCSSHNASLARIEKEEMDFVMRLKGKDIYWIGLRRVLSKDWTWADGENATMEVTGVGGDCAFLDNTGKAIASGCHAKLPWICSKPAAYTTKEVADT</sequence>
<reference evidence="6" key="1">
    <citation type="submission" date="2025-08" db="UniProtKB">
        <authorList>
            <consortium name="RefSeq"/>
        </authorList>
    </citation>
    <scope>IDENTIFICATION</scope>
</reference>
<organism evidence="5 6">
    <name type="scientific">Gekko japonicus</name>
    <name type="common">Schlegel's Japanese gecko</name>
    <dbReference type="NCBI Taxonomy" id="146911"/>
    <lineage>
        <taxon>Eukaryota</taxon>
        <taxon>Metazoa</taxon>
        <taxon>Chordata</taxon>
        <taxon>Craniata</taxon>
        <taxon>Vertebrata</taxon>
        <taxon>Euteleostomi</taxon>
        <taxon>Lepidosauria</taxon>
        <taxon>Squamata</taxon>
        <taxon>Bifurcata</taxon>
        <taxon>Gekkota</taxon>
        <taxon>Gekkonidae</taxon>
        <taxon>Gekkoninae</taxon>
        <taxon>Gekko</taxon>
    </lineage>
</organism>
<protein>
    <submittedName>
        <fullName evidence="6">C-type lectin domain family 2 member B-like</fullName>
    </submittedName>
</protein>
<dbReference type="InterPro" id="IPR016187">
    <property type="entry name" value="CTDL_fold"/>
</dbReference>
<dbReference type="InterPro" id="IPR001304">
    <property type="entry name" value="C-type_lectin-like"/>
</dbReference>
<dbReference type="CDD" id="cd03593">
    <property type="entry name" value="CLECT_NK_receptors_like"/>
    <property type="match status" value="1"/>
</dbReference>
<keyword evidence="5" id="KW-1185">Reference proteome</keyword>